<feature type="compositionally biased region" description="Basic and acidic residues" evidence="1">
    <location>
        <begin position="71"/>
        <end position="102"/>
    </location>
</feature>
<protein>
    <submittedName>
        <fullName evidence="2">Uncharacterized protein</fullName>
    </submittedName>
</protein>
<comment type="caution">
    <text evidence="2">The sequence shown here is derived from an EMBL/GenBank/DDBJ whole genome shotgun (WGS) entry which is preliminary data.</text>
</comment>
<evidence type="ECO:0000313" key="3">
    <source>
        <dbReference type="Proteomes" id="UP000886998"/>
    </source>
</evidence>
<feature type="compositionally biased region" description="Basic and acidic residues" evidence="1">
    <location>
        <begin position="23"/>
        <end position="51"/>
    </location>
</feature>
<sequence length="110" mass="13043">MKEERQTKANIREGCRQLSRRTKQIERGREGWKRTTDRFYPEVPDHQRFQERPLQSSRIRPGRSSPYNLRSRAEQTRKAGSRSSDRSVEAKEGPVRSKRDQSSRASHYNL</sequence>
<dbReference type="Proteomes" id="UP000886998">
    <property type="component" value="Unassembled WGS sequence"/>
</dbReference>
<accession>A0A8X6WNI0</accession>
<evidence type="ECO:0000313" key="2">
    <source>
        <dbReference type="EMBL" id="GFY38443.1"/>
    </source>
</evidence>
<keyword evidence="3" id="KW-1185">Reference proteome</keyword>
<organism evidence="2 3">
    <name type="scientific">Trichonephila inaurata madagascariensis</name>
    <dbReference type="NCBI Taxonomy" id="2747483"/>
    <lineage>
        <taxon>Eukaryota</taxon>
        <taxon>Metazoa</taxon>
        <taxon>Ecdysozoa</taxon>
        <taxon>Arthropoda</taxon>
        <taxon>Chelicerata</taxon>
        <taxon>Arachnida</taxon>
        <taxon>Araneae</taxon>
        <taxon>Araneomorphae</taxon>
        <taxon>Entelegynae</taxon>
        <taxon>Araneoidea</taxon>
        <taxon>Nephilidae</taxon>
        <taxon>Trichonephila</taxon>
        <taxon>Trichonephila inaurata</taxon>
    </lineage>
</organism>
<feature type="region of interest" description="Disordered" evidence="1">
    <location>
        <begin position="1"/>
        <end position="110"/>
    </location>
</feature>
<name>A0A8X6WNI0_9ARAC</name>
<dbReference type="EMBL" id="BMAV01000854">
    <property type="protein sequence ID" value="GFY38443.1"/>
    <property type="molecule type" value="Genomic_DNA"/>
</dbReference>
<reference evidence="2" key="1">
    <citation type="submission" date="2020-08" db="EMBL/GenBank/DDBJ databases">
        <title>Multicomponent nature underlies the extraordinary mechanical properties of spider dragline silk.</title>
        <authorList>
            <person name="Kono N."/>
            <person name="Nakamura H."/>
            <person name="Mori M."/>
            <person name="Yoshida Y."/>
            <person name="Ohtoshi R."/>
            <person name="Malay A.D."/>
            <person name="Moran D.A.P."/>
            <person name="Tomita M."/>
            <person name="Numata K."/>
            <person name="Arakawa K."/>
        </authorList>
    </citation>
    <scope>NUCLEOTIDE SEQUENCE</scope>
</reference>
<proteinExistence type="predicted"/>
<evidence type="ECO:0000256" key="1">
    <source>
        <dbReference type="SAM" id="MobiDB-lite"/>
    </source>
</evidence>
<gene>
    <name evidence="2" type="ORF">TNIN_352211</name>
</gene>
<feature type="compositionally biased region" description="Basic and acidic residues" evidence="1">
    <location>
        <begin position="1"/>
        <end position="15"/>
    </location>
</feature>
<dbReference type="AlphaFoldDB" id="A0A8X6WNI0"/>